<dbReference type="FunFam" id="3.40.50.1860:FF:000002">
    <property type="entry name" value="Glutamate racemase"/>
    <property type="match status" value="1"/>
</dbReference>
<feature type="active site" description="Proton donor/acceptor" evidence="8">
    <location>
        <position position="183"/>
    </location>
</feature>
<dbReference type="InterPro" id="IPR033134">
    <property type="entry name" value="Asp/Glu_racemase_AS_2"/>
</dbReference>
<evidence type="ECO:0000256" key="6">
    <source>
        <dbReference type="ARBA" id="ARBA00023316"/>
    </source>
</evidence>
<dbReference type="RefSeq" id="WP_239671817.1">
    <property type="nucleotide sequence ID" value="NZ_CP049742.1"/>
</dbReference>
<organism evidence="9 10">
    <name type="scientific">Mangrovibacillus cuniculi</name>
    <dbReference type="NCBI Taxonomy" id="2593652"/>
    <lineage>
        <taxon>Bacteria</taxon>
        <taxon>Bacillati</taxon>
        <taxon>Bacillota</taxon>
        <taxon>Bacilli</taxon>
        <taxon>Bacillales</taxon>
        <taxon>Bacillaceae</taxon>
        <taxon>Mangrovibacillus</taxon>
    </lineage>
</organism>
<keyword evidence="6 8" id="KW-0961">Cell wall biogenesis/degradation</keyword>
<dbReference type="GO" id="GO:0008881">
    <property type="term" value="F:glutamate racemase activity"/>
    <property type="evidence" value="ECO:0007669"/>
    <property type="project" value="UniProtKB-UniRule"/>
</dbReference>
<reference evidence="9 10" key="1">
    <citation type="submission" date="2019-07" db="EMBL/GenBank/DDBJ databases">
        <title>Genome sequence of 2 isolates from Red Sea Mangroves.</title>
        <authorList>
            <person name="Sefrji F."/>
            <person name="Michoud G."/>
            <person name="Merlino G."/>
            <person name="Daffonchio D."/>
        </authorList>
    </citation>
    <scope>NUCLEOTIDE SEQUENCE [LARGE SCALE GENOMIC DNA]</scope>
    <source>
        <strain evidence="9 10">R1DC41</strain>
    </source>
</reference>
<evidence type="ECO:0000256" key="4">
    <source>
        <dbReference type="ARBA" id="ARBA00022984"/>
    </source>
</evidence>
<dbReference type="GO" id="GO:0071555">
    <property type="term" value="P:cell wall organization"/>
    <property type="evidence" value="ECO:0007669"/>
    <property type="project" value="UniProtKB-KW"/>
</dbReference>
<evidence type="ECO:0000256" key="2">
    <source>
        <dbReference type="ARBA" id="ARBA00013090"/>
    </source>
</evidence>
<comment type="catalytic activity">
    <reaction evidence="1 8">
        <text>L-glutamate = D-glutamate</text>
        <dbReference type="Rhea" id="RHEA:12813"/>
        <dbReference type="ChEBI" id="CHEBI:29985"/>
        <dbReference type="ChEBI" id="CHEBI:29986"/>
        <dbReference type="EC" id="5.1.1.3"/>
    </reaction>
</comment>
<dbReference type="EC" id="5.1.1.3" evidence="2 8"/>
<keyword evidence="10" id="KW-1185">Reference proteome</keyword>
<dbReference type="PANTHER" id="PTHR21198:SF2">
    <property type="entry name" value="GLUTAMATE RACEMASE"/>
    <property type="match status" value="1"/>
</dbReference>
<dbReference type="PANTHER" id="PTHR21198">
    <property type="entry name" value="GLUTAMATE RACEMASE"/>
    <property type="match status" value="1"/>
</dbReference>
<dbReference type="InterPro" id="IPR004391">
    <property type="entry name" value="Glu_race"/>
</dbReference>
<evidence type="ECO:0000256" key="7">
    <source>
        <dbReference type="ARBA" id="ARBA00070053"/>
    </source>
</evidence>
<evidence type="ECO:0000313" key="10">
    <source>
        <dbReference type="Proteomes" id="UP000593626"/>
    </source>
</evidence>
<feature type="binding site" evidence="8">
    <location>
        <begin position="9"/>
        <end position="10"/>
    </location>
    <ligand>
        <name>substrate</name>
    </ligand>
</feature>
<dbReference type="NCBIfam" id="TIGR00067">
    <property type="entry name" value="glut_race"/>
    <property type="match status" value="1"/>
</dbReference>
<dbReference type="KEGG" id="mcui:G8O30_09310"/>
<dbReference type="InterPro" id="IPR001920">
    <property type="entry name" value="Asp/Glu_race"/>
</dbReference>
<comment type="pathway">
    <text evidence="8">Cell wall biogenesis; peptidoglycan biosynthesis.</text>
</comment>
<dbReference type="AlphaFoldDB" id="A0A7S8HG69"/>
<feature type="binding site" evidence="8">
    <location>
        <begin position="184"/>
        <end position="185"/>
    </location>
    <ligand>
        <name>substrate</name>
    </ligand>
</feature>
<dbReference type="PROSITE" id="PS00924">
    <property type="entry name" value="ASP_GLU_RACEMASE_2"/>
    <property type="match status" value="1"/>
</dbReference>
<dbReference type="InterPro" id="IPR018187">
    <property type="entry name" value="Asp/Glu_racemase_AS_1"/>
</dbReference>
<dbReference type="Gene3D" id="3.40.50.1860">
    <property type="match status" value="2"/>
</dbReference>
<keyword evidence="5 8" id="KW-0413">Isomerase</keyword>
<keyword evidence="4 8" id="KW-0573">Peptidoglycan synthesis</keyword>
<evidence type="ECO:0000256" key="8">
    <source>
        <dbReference type="HAMAP-Rule" id="MF_00258"/>
    </source>
</evidence>
<gene>
    <name evidence="9" type="primary">racE</name>
    <name evidence="8" type="synonym">murI</name>
    <name evidence="9" type="ORF">G8O30_09310</name>
</gene>
<dbReference type="Proteomes" id="UP000593626">
    <property type="component" value="Chromosome"/>
</dbReference>
<sequence length="271" mass="29549">MNQPIGVLDSGAGGLTVVKELTRQLPNEKIIYIGDTARCPYGPRSVDEVRAFTWQLVHFLLKKDVKMIVIACNTATAVVLDEIQAALDIPVMGVIDPGARATRMMTQNGKIGVLGTLGTIKSKAYEEALKAIDHTIEIYPLSCPKFVPLVESNEFNSEIASKVVEETLQPLKKEPIDSVILGCTHYPLLAPLIKNVLGKEVAIISSGDETAREVSAILGFQRKLATKANPSHEFYTTGSPALFRVLVTEWLSIHEPLVMKASIEKFPIASL</sequence>
<keyword evidence="3 8" id="KW-0133">Cell shape</keyword>
<dbReference type="GO" id="GO:0009252">
    <property type="term" value="P:peptidoglycan biosynthetic process"/>
    <property type="evidence" value="ECO:0007669"/>
    <property type="project" value="UniProtKB-UniRule"/>
</dbReference>
<dbReference type="GO" id="GO:0008360">
    <property type="term" value="P:regulation of cell shape"/>
    <property type="evidence" value="ECO:0007669"/>
    <property type="project" value="UniProtKB-KW"/>
</dbReference>
<dbReference type="PROSITE" id="PS00923">
    <property type="entry name" value="ASP_GLU_RACEMASE_1"/>
    <property type="match status" value="1"/>
</dbReference>
<comment type="similarity">
    <text evidence="8">Belongs to the aspartate/glutamate racemases family.</text>
</comment>
<dbReference type="SUPFAM" id="SSF53681">
    <property type="entry name" value="Aspartate/glutamate racemase"/>
    <property type="match status" value="2"/>
</dbReference>
<dbReference type="NCBIfam" id="NF002035">
    <property type="entry name" value="PRK00865.1-3"/>
    <property type="match status" value="1"/>
</dbReference>
<accession>A0A7S8HG69</accession>
<dbReference type="HAMAP" id="MF_00258">
    <property type="entry name" value="Glu_racemase"/>
    <property type="match status" value="1"/>
</dbReference>
<protein>
    <recommendedName>
        <fullName evidence="7 8">Glutamate racemase</fullName>
        <ecNumber evidence="2 8">5.1.1.3</ecNumber>
    </recommendedName>
</protein>
<dbReference type="UniPathway" id="UPA00219"/>
<feature type="binding site" evidence="8">
    <location>
        <begin position="73"/>
        <end position="74"/>
    </location>
    <ligand>
        <name>substrate</name>
    </ligand>
</feature>
<dbReference type="InterPro" id="IPR015942">
    <property type="entry name" value="Asp/Glu/hydantoin_racemase"/>
</dbReference>
<evidence type="ECO:0000313" key="9">
    <source>
        <dbReference type="EMBL" id="QPC47150.1"/>
    </source>
</evidence>
<evidence type="ECO:0000256" key="3">
    <source>
        <dbReference type="ARBA" id="ARBA00022960"/>
    </source>
</evidence>
<feature type="binding site" evidence="8">
    <location>
        <begin position="41"/>
        <end position="42"/>
    </location>
    <ligand>
        <name>substrate</name>
    </ligand>
</feature>
<evidence type="ECO:0000256" key="1">
    <source>
        <dbReference type="ARBA" id="ARBA00001602"/>
    </source>
</evidence>
<proteinExistence type="inferred from homology"/>
<evidence type="ECO:0000256" key="5">
    <source>
        <dbReference type="ARBA" id="ARBA00023235"/>
    </source>
</evidence>
<name>A0A7S8HG69_9BACI</name>
<comment type="function">
    <text evidence="8">Provides the (R)-glutamate required for cell wall biosynthesis.</text>
</comment>
<dbReference type="EMBL" id="CP049742">
    <property type="protein sequence ID" value="QPC47150.1"/>
    <property type="molecule type" value="Genomic_DNA"/>
</dbReference>
<feature type="active site" description="Proton donor/acceptor" evidence="8">
    <location>
        <position position="72"/>
    </location>
</feature>
<dbReference type="GO" id="GO:0042802">
    <property type="term" value="F:identical protein binding"/>
    <property type="evidence" value="ECO:0007669"/>
    <property type="project" value="UniProtKB-ARBA"/>
</dbReference>
<dbReference type="Pfam" id="PF01177">
    <property type="entry name" value="Asp_Glu_race"/>
    <property type="match status" value="1"/>
</dbReference>